<organism evidence="6 7">
    <name type="scientific">Anoxybacteroides tepidamans</name>
    <dbReference type="NCBI Taxonomy" id="265948"/>
    <lineage>
        <taxon>Bacteria</taxon>
        <taxon>Bacillati</taxon>
        <taxon>Bacillota</taxon>
        <taxon>Bacilli</taxon>
        <taxon>Bacillales</taxon>
        <taxon>Anoxybacillaceae</taxon>
        <taxon>Anoxybacteroides</taxon>
    </lineage>
</organism>
<dbReference type="PANTHER" id="PTHR10996">
    <property type="entry name" value="2-HYDROXYACID DEHYDROGENASE-RELATED"/>
    <property type="match status" value="1"/>
</dbReference>
<keyword evidence="2 3" id="KW-0560">Oxidoreductase</keyword>
<dbReference type="GO" id="GO:0051287">
    <property type="term" value="F:NAD binding"/>
    <property type="evidence" value="ECO:0007669"/>
    <property type="project" value="InterPro"/>
</dbReference>
<dbReference type="RefSeq" id="WP_183253053.1">
    <property type="nucleotide sequence ID" value="NZ_JACHEP010000005.1"/>
</dbReference>
<dbReference type="AlphaFoldDB" id="A0A7W8MUL9"/>
<dbReference type="PANTHER" id="PTHR10996:SF283">
    <property type="entry name" value="GLYOXYLATE_HYDROXYPYRUVATE REDUCTASE B"/>
    <property type="match status" value="1"/>
</dbReference>
<dbReference type="Pfam" id="PF00389">
    <property type="entry name" value="2-Hacid_dh"/>
    <property type="match status" value="1"/>
</dbReference>
<dbReference type="GO" id="GO:0047964">
    <property type="term" value="F:glyoxylate reductase (NADH) activity"/>
    <property type="evidence" value="ECO:0007669"/>
    <property type="project" value="UniProtKB-EC"/>
</dbReference>
<evidence type="ECO:0000256" key="2">
    <source>
        <dbReference type="ARBA" id="ARBA00023002"/>
    </source>
</evidence>
<dbReference type="InterPro" id="IPR050223">
    <property type="entry name" value="D-isomer_2-hydroxyacid_DH"/>
</dbReference>
<dbReference type="GO" id="GO:0030267">
    <property type="term" value="F:glyoxylate reductase (NADPH) activity"/>
    <property type="evidence" value="ECO:0007669"/>
    <property type="project" value="TreeGrafter"/>
</dbReference>
<dbReference type="PROSITE" id="PS00671">
    <property type="entry name" value="D_2_HYDROXYACID_DH_3"/>
    <property type="match status" value="1"/>
</dbReference>
<dbReference type="GO" id="GO:0016618">
    <property type="term" value="F:hydroxypyruvate reductase [NAD(P)H] activity"/>
    <property type="evidence" value="ECO:0007669"/>
    <property type="project" value="TreeGrafter"/>
</dbReference>
<dbReference type="Pfam" id="PF02826">
    <property type="entry name" value="2-Hacid_dh_C"/>
    <property type="match status" value="1"/>
</dbReference>
<evidence type="ECO:0000259" key="5">
    <source>
        <dbReference type="Pfam" id="PF02826"/>
    </source>
</evidence>
<name>A0A7W8MUL9_9BACL</name>
<dbReference type="InterPro" id="IPR029753">
    <property type="entry name" value="D-isomer_DH_CS"/>
</dbReference>
<dbReference type="InterPro" id="IPR006139">
    <property type="entry name" value="D-isomer_2_OHA_DH_cat_dom"/>
</dbReference>
<keyword evidence="7" id="KW-1185">Reference proteome</keyword>
<evidence type="ECO:0000313" key="7">
    <source>
        <dbReference type="Proteomes" id="UP000520011"/>
    </source>
</evidence>
<dbReference type="Gene3D" id="3.40.50.720">
    <property type="entry name" value="NAD(P)-binding Rossmann-like Domain"/>
    <property type="match status" value="2"/>
</dbReference>
<dbReference type="PROSITE" id="PS00065">
    <property type="entry name" value="D_2_HYDROXYACID_DH_1"/>
    <property type="match status" value="1"/>
</dbReference>
<protein>
    <submittedName>
        <fullName evidence="6">Glyoxylate reductase</fullName>
        <ecNumber evidence="6">1.1.1.26</ecNumber>
    </submittedName>
</protein>
<feature type="domain" description="D-isomer specific 2-hydroxyacid dehydrogenase catalytic" evidence="4">
    <location>
        <begin position="6"/>
        <end position="321"/>
    </location>
</feature>
<dbReference type="EMBL" id="JACHEP010000005">
    <property type="protein sequence ID" value="MBB5324374.1"/>
    <property type="molecule type" value="Genomic_DNA"/>
</dbReference>
<dbReference type="CDD" id="cd05301">
    <property type="entry name" value="GDH"/>
    <property type="match status" value="1"/>
</dbReference>
<accession>A0A7W8MUL9</accession>
<dbReference type="GO" id="GO:0005829">
    <property type="term" value="C:cytosol"/>
    <property type="evidence" value="ECO:0007669"/>
    <property type="project" value="TreeGrafter"/>
</dbReference>
<dbReference type="InterPro" id="IPR029752">
    <property type="entry name" value="D-isomer_DH_CS1"/>
</dbReference>
<evidence type="ECO:0000256" key="1">
    <source>
        <dbReference type="ARBA" id="ARBA00005854"/>
    </source>
</evidence>
<dbReference type="SUPFAM" id="SSF52283">
    <property type="entry name" value="Formate/glycerate dehydrogenase catalytic domain-like"/>
    <property type="match status" value="1"/>
</dbReference>
<dbReference type="InterPro" id="IPR006140">
    <property type="entry name" value="D-isomer_DH_NAD-bd"/>
</dbReference>
<evidence type="ECO:0000259" key="4">
    <source>
        <dbReference type="Pfam" id="PF00389"/>
    </source>
</evidence>
<dbReference type="EC" id="1.1.1.26" evidence="6"/>
<dbReference type="Proteomes" id="UP000520011">
    <property type="component" value="Unassembled WGS sequence"/>
</dbReference>
<gene>
    <name evidence="6" type="ORF">HNQ34_001467</name>
</gene>
<evidence type="ECO:0000256" key="3">
    <source>
        <dbReference type="RuleBase" id="RU003719"/>
    </source>
</evidence>
<reference evidence="6 7" key="1">
    <citation type="submission" date="2020-08" db="EMBL/GenBank/DDBJ databases">
        <title>Genomic Encyclopedia of Type Strains, Phase IV (KMG-IV): sequencing the most valuable type-strain genomes for metagenomic binning, comparative biology and taxonomic classification.</title>
        <authorList>
            <person name="Goeker M."/>
        </authorList>
    </citation>
    <scope>NUCLEOTIDE SEQUENCE [LARGE SCALE GENOMIC DNA]</scope>
    <source>
        <strain evidence="6 7">DSM 16325</strain>
    </source>
</reference>
<sequence>MEKPYIFITRKLPEEVIAPLTEIGQVTMWPHEDVPVAREVLLAEAKKADALLTMLSDCIDREVMEAGTNLKVVANMAVGFDNIDVPVATEYGVAVCNTPDVLNNTTADLTFALLLATARRLVEAAEYMKAGEWKSWSPFLLAGTDVHHKTIGIVGLGKIGQAVAKRAKGFEMSILYHNRTRNEEAERQLGAVYCTFPELLQASDFVVCLTPLTAETRHLFNRQAFQLMKRSAIFINASRGAVVDEEALYEALVNGEIAGAGLDVFAEEPVDPSHPLLSLKNVVALPHIGSASKETRVKMMERSCRNIIAVLKGETPEALVNTEWLQHKRA</sequence>
<proteinExistence type="inferred from homology"/>
<feature type="domain" description="D-isomer specific 2-hydroxyacid dehydrogenase NAD-binding" evidence="5">
    <location>
        <begin position="111"/>
        <end position="289"/>
    </location>
</feature>
<dbReference type="InterPro" id="IPR036291">
    <property type="entry name" value="NAD(P)-bd_dom_sf"/>
</dbReference>
<evidence type="ECO:0000313" key="6">
    <source>
        <dbReference type="EMBL" id="MBB5324374.1"/>
    </source>
</evidence>
<dbReference type="SUPFAM" id="SSF51735">
    <property type="entry name" value="NAD(P)-binding Rossmann-fold domains"/>
    <property type="match status" value="1"/>
</dbReference>
<comment type="caution">
    <text evidence="6">The sequence shown here is derived from an EMBL/GenBank/DDBJ whole genome shotgun (WGS) entry which is preliminary data.</text>
</comment>
<dbReference type="FunFam" id="3.40.50.720:FF:000462">
    <property type="entry name" value="Glyoxylate reductase (NADP+)"/>
    <property type="match status" value="1"/>
</dbReference>
<comment type="similarity">
    <text evidence="1 3">Belongs to the D-isomer specific 2-hydroxyacid dehydrogenase family.</text>
</comment>